<evidence type="ECO:0000256" key="3">
    <source>
        <dbReference type="ARBA" id="ARBA00023015"/>
    </source>
</evidence>
<dbReference type="InterPro" id="IPR002078">
    <property type="entry name" value="Sigma_54_int"/>
</dbReference>
<accession>A0A4R6EEX6</accession>
<proteinExistence type="predicted"/>
<evidence type="ECO:0000256" key="1">
    <source>
        <dbReference type="ARBA" id="ARBA00022741"/>
    </source>
</evidence>
<dbReference type="Gene3D" id="1.10.8.60">
    <property type="match status" value="1"/>
</dbReference>
<keyword evidence="8" id="KW-1185">Reference proteome</keyword>
<dbReference type="Pfam" id="PF00158">
    <property type="entry name" value="Sigma54_activat"/>
    <property type="match status" value="1"/>
</dbReference>
<sequence>MSQSVYQLHDDGKREAAPLLTFSSPEAHSLSIRARALVFHDPRSVGLLEEVGRVAASEATVLIVGETGTGKELIARHIHQQSGRNGPFVAVNCGAFSDNLVEAELFGHEAGAYTGASQARAGWFEAANGGTLFLDEIGDLPLAMQVKLLRVLQERCVVRIGARKPIPIDVRLVAATNVDLARAVRAGNFRMDLYYRLNVASVQLPPLRERPGDIMPLVWHFVDRYRRKLALQSVTLSSAAECALLNYDWPGNIRELENVVHYALIVSREGKVDVGDLRLPRGEASLLAATPGSWNAEPVAEGPRLACVIRRMLEQGHERLYEAVEEELVKTAFAFSRENQVQTAKRLGISRNVLRAQLKRFGLLGAGWQAPGEEAAGEEAAES</sequence>
<dbReference type="PROSITE" id="PS00675">
    <property type="entry name" value="SIGMA54_INTERACT_1"/>
    <property type="match status" value="1"/>
</dbReference>
<dbReference type="EMBL" id="SNVV01000001">
    <property type="protein sequence ID" value="TDN56822.1"/>
    <property type="molecule type" value="Genomic_DNA"/>
</dbReference>
<keyword evidence="2" id="KW-0067">ATP-binding</keyword>
<feature type="domain" description="Sigma-54 factor interaction" evidence="6">
    <location>
        <begin position="37"/>
        <end position="265"/>
    </location>
</feature>
<dbReference type="Gene3D" id="1.10.10.60">
    <property type="entry name" value="Homeodomain-like"/>
    <property type="match status" value="1"/>
</dbReference>
<dbReference type="SMART" id="SM00382">
    <property type="entry name" value="AAA"/>
    <property type="match status" value="1"/>
</dbReference>
<dbReference type="SUPFAM" id="SSF52540">
    <property type="entry name" value="P-loop containing nucleoside triphosphate hydrolases"/>
    <property type="match status" value="1"/>
</dbReference>
<dbReference type="PANTHER" id="PTHR32071:SF21">
    <property type="entry name" value="TRANSCRIPTIONAL REGULATORY PROTEIN FLGR"/>
    <property type="match status" value="1"/>
</dbReference>
<evidence type="ECO:0000313" key="8">
    <source>
        <dbReference type="Proteomes" id="UP000295129"/>
    </source>
</evidence>
<dbReference type="PROSITE" id="PS00688">
    <property type="entry name" value="SIGMA54_INTERACT_3"/>
    <property type="match status" value="1"/>
</dbReference>
<dbReference type="InterPro" id="IPR002197">
    <property type="entry name" value="HTH_Fis"/>
</dbReference>
<dbReference type="InterPro" id="IPR003593">
    <property type="entry name" value="AAA+_ATPase"/>
</dbReference>
<protein>
    <submittedName>
        <fullName evidence="7">Regulatory Fis family protein</fullName>
    </submittedName>
</protein>
<name>A0A4R6EEX6_9RHOO</name>
<dbReference type="AlphaFoldDB" id="A0A4R6EEX6"/>
<dbReference type="InterPro" id="IPR025662">
    <property type="entry name" value="Sigma_54_int_dom_ATP-bd_1"/>
</dbReference>
<evidence type="ECO:0000256" key="2">
    <source>
        <dbReference type="ARBA" id="ARBA00022840"/>
    </source>
</evidence>
<dbReference type="OrthoDB" id="3516932at2"/>
<dbReference type="GO" id="GO:0005524">
    <property type="term" value="F:ATP binding"/>
    <property type="evidence" value="ECO:0007669"/>
    <property type="project" value="UniProtKB-KW"/>
</dbReference>
<dbReference type="GO" id="GO:0006355">
    <property type="term" value="P:regulation of DNA-templated transcription"/>
    <property type="evidence" value="ECO:0007669"/>
    <property type="project" value="InterPro"/>
</dbReference>
<dbReference type="InterPro" id="IPR025943">
    <property type="entry name" value="Sigma_54_int_dom_ATP-bd_2"/>
</dbReference>
<keyword evidence="3" id="KW-0805">Transcription regulation</keyword>
<dbReference type="PROSITE" id="PS50045">
    <property type="entry name" value="SIGMA54_INTERACT_4"/>
    <property type="match status" value="1"/>
</dbReference>
<reference evidence="7 8" key="1">
    <citation type="submission" date="2019-03" db="EMBL/GenBank/DDBJ databases">
        <title>Genomic Encyclopedia of Type Strains, Phase IV (KMG-IV): sequencing the most valuable type-strain genomes for metagenomic binning, comparative biology and taxonomic classification.</title>
        <authorList>
            <person name="Goeker M."/>
        </authorList>
    </citation>
    <scope>NUCLEOTIDE SEQUENCE [LARGE SCALE GENOMIC DNA]</scope>
    <source>
        <strain evidence="7 8">DSM 12121</strain>
    </source>
</reference>
<dbReference type="RefSeq" id="WP_133587472.1">
    <property type="nucleotide sequence ID" value="NZ_SNVV01000001.1"/>
</dbReference>
<keyword evidence="5" id="KW-0804">Transcription</keyword>
<dbReference type="InterPro" id="IPR027417">
    <property type="entry name" value="P-loop_NTPase"/>
</dbReference>
<dbReference type="Pfam" id="PF25601">
    <property type="entry name" value="AAA_lid_14"/>
    <property type="match status" value="1"/>
</dbReference>
<comment type="caution">
    <text evidence="7">The sequence shown here is derived from an EMBL/GenBank/DDBJ whole genome shotgun (WGS) entry which is preliminary data.</text>
</comment>
<evidence type="ECO:0000256" key="4">
    <source>
        <dbReference type="ARBA" id="ARBA00023125"/>
    </source>
</evidence>
<dbReference type="InterPro" id="IPR009057">
    <property type="entry name" value="Homeodomain-like_sf"/>
</dbReference>
<gene>
    <name evidence="7" type="ORF">C7389_101201</name>
</gene>
<dbReference type="GO" id="GO:0043565">
    <property type="term" value="F:sequence-specific DNA binding"/>
    <property type="evidence" value="ECO:0007669"/>
    <property type="project" value="InterPro"/>
</dbReference>
<dbReference type="Gene3D" id="3.40.50.300">
    <property type="entry name" value="P-loop containing nucleotide triphosphate hydrolases"/>
    <property type="match status" value="1"/>
</dbReference>
<keyword evidence="4" id="KW-0238">DNA-binding</keyword>
<dbReference type="PRINTS" id="PR01590">
    <property type="entry name" value="HTHFIS"/>
</dbReference>
<keyword evidence="1" id="KW-0547">Nucleotide-binding</keyword>
<dbReference type="PANTHER" id="PTHR32071">
    <property type="entry name" value="TRANSCRIPTIONAL REGULATORY PROTEIN"/>
    <property type="match status" value="1"/>
</dbReference>
<dbReference type="PROSITE" id="PS00676">
    <property type="entry name" value="SIGMA54_INTERACT_2"/>
    <property type="match status" value="1"/>
</dbReference>
<dbReference type="InterPro" id="IPR058031">
    <property type="entry name" value="AAA_lid_NorR"/>
</dbReference>
<dbReference type="SUPFAM" id="SSF46689">
    <property type="entry name" value="Homeodomain-like"/>
    <property type="match status" value="1"/>
</dbReference>
<evidence type="ECO:0000256" key="5">
    <source>
        <dbReference type="ARBA" id="ARBA00023163"/>
    </source>
</evidence>
<dbReference type="InterPro" id="IPR025944">
    <property type="entry name" value="Sigma_54_int_dom_CS"/>
</dbReference>
<dbReference type="Proteomes" id="UP000295129">
    <property type="component" value="Unassembled WGS sequence"/>
</dbReference>
<evidence type="ECO:0000313" key="7">
    <source>
        <dbReference type="EMBL" id="TDN56822.1"/>
    </source>
</evidence>
<evidence type="ECO:0000259" key="6">
    <source>
        <dbReference type="PROSITE" id="PS50045"/>
    </source>
</evidence>
<organism evidence="7 8">
    <name type="scientific">Azoarcus indigens</name>
    <dbReference type="NCBI Taxonomy" id="29545"/>
    <lineage>
        <taxon>Bacteria</taxon>
        <taxon>Pseudomonadati</taxon>
        <taxon>Pseudomonadota</taxon>
        <taxon>Betaproteobacteria</taxon>
        <taxon>Rhodocyclales</taxon>
        <taxon>Zoogloeaceae</taxon>
        <taxon>Azoarcus</taxon>
    </lineage>
</organism>
<dbReference type="CDD" id="cd00009">
    <property type="entry name" value="AAA"/>
    <property type="match status" value="1"/>
</dbReference>
<dbReference type="FunFam" id="3.40.50.300:FF:000006">
    <property type="entry name" value="DNA-binding transcriptional regulator NtrC"/>
    <property type="match status" value="1"/>
</dbReference>